<dbReference type="EMBL" id="FOCE01000004">
    <property type="protein sequence ID" value="SEN28157.1"/>
    <property type="molecule type" value="Genomic_DNA"/>
</dbReference>
<evidence type="ECO:0000259" key="1">
    <source>
        <dbReference type="Pfam" id="PF14534"/>
    </source>
</evidence>
<dbReference type="AlphaFoldDB" id="A0A1H8FAB5"/>
<name>A0A1H8FAB5_9RHOB</name>
<dbReference type="NCBIfam" id="TIGR02246">
    <property type="entry name" value="SgcJ/EcaC family oxidoreductase"/>
    <property type="match status" value="1"/>
</dbReference>
<dbReference type="RefSeq" id="WP_091300494.1">
    <property type="nucleotide sequence ID" value="NZ_FOCE01000004.1"/>
</dbReference>
<dbReference type="InterPro" id="IPR027843">
    <property type="entry name" value="DUF4440"/>
</dbReference>
<dbReference type="InterPro" id="IPR011944">
    <property type="entry name" value="Steroid_delta5-4_isomerase"/>
</dbReference>
<dbReference type="InterPro" id="IPR032710">
    <property type="entry name" value="NTF2-like_dom_sf"/>
</dbReference>
<dbReference type="SUPFAM" id="SSF54427">
    <property type="entry name" value="NTF2-like"/>
    <property type="match status" value="1"/>
</dbReference>
<reference evidence="2 3" key="1">
    <citation type="submission" date="2016-10" db="EMBL/GenBank/DDBJ databases">
        <authorList>
            <person name="de Groot N.N."/>
        </authorList>
    </citation>
    <scope>NUCLEOTIDE SEQUENCE [LARGE SCALE GENOMIC DNA]</scope>
    <source>
        <strain evidence="2 3">DSM 3857</strain>
    </source>
</reference>
<evidence type="ECO:0000313" key="2">
    <source>
        <dbReference type="EMBL" id="SEN28157.1"/>
    </source>
</evidence>
<accession>A0A1H8FAB5</accession>
<evidence type="ECO:0000313" key="3">
    <source>
        <dbReference type="Proteomes" id="UP000198761"/>
    </source>
</evidence>
<dbReference type="OrthoDB" id="122531at2"/>
<dbReference type="Pfam" id="PF14534">
    <property type="entry name" value="DUF4440"/>
    <property type="match status" value="1"/>
</dbReference>
<keyword evidence="3" id="KW-1185">Reference proteome</keyword>
<organism evidence="2 3">
    <name type="scientific">Gemmobacter aquatilis</name>
    <dbReference type="NCBI Taxonomy" id="933059"/>
    <lineage>
        <taxon>Bacteria</taxon>
        <taxon>Pseudomonadati</taxon>
        <taxon>Pseudomonadota</taxon>
        <taxon>Alphaproteobacteria</taxon>
        <taxon>Rhodobacterales</taxon>
        <taxon>Paracoccaceae</taxon>
        <taxon>Gemmobacter</taxon>
    </lineage>
</organism>
<dbReference type="Gene3D" id="3.10.450.50">
    <property type="match status" value="1"/>
</dbReference>
<dbReference type="STRING" id="933059.SAMN04488103_10493"/>
<sequence length="127" mass="13505">MTPEEFPRAFAAGWIARDADALAALLSEDADMLSLTGAWVEGRKAILATLKAELSGLFSRARLVTGRSKLRPMGPGAAVLHQRFVLSGLVDEEGRDMGRIGALLIATLVARPEGWQAVALQFSATEG</sequence>
<protein>
    <recommendedName>
        <fullName evidence="1">DUF4440 domain-containing protein</fullName>
    </recommendedName>
</protein>
<dbReference type="Proteomes" id="UP000198761">
    <property type="component" value="Unassembled WGS sequence"/>
</dbReference>
<proteinExistence type="predicted"/>
<feature type="domain" description="DUF4440" evidence="1">
    <location>
        <begin position="8"/>
        <end position="116"/>
    </location>
</feature>
<gene>
    <name evidence="2" type="ORF">SAMN04488103_10493</name>
</gene>